<dbReference type="Pfam" id="PF01557">
    <property type="entry name" value="FAA_hydrolase"/>
    <property type="match status" value="1"/>
</dbReference>
<sequence length="283" mass="30125">MKIGNLGDRLVIVTAAGAVDVERASGGRFTAEPQAVYEHWTAFREWAHSADLSATEPLDPTLLRPPAPRPPQIFAIGLNYRRHAAESGLDLPSDPLVFTKFASCLTGAHSSIPVPTDATADWEIELAVVIGVGARNVSADRAWEHVAGVAVAQDISERAIQFRGPAPQFSLGKSLPGYGPIGPWLVTPDELPDPDDLHMTCTLNGEEVQKTSTKDMIFPVPQLISRLSALLPLLPGDLLFTGTPAGIGSAMNPPRFLEPGQTLISRIDGVGELRNPIVAADPA</sequence>
<comment type="similarity">
    <text evidence="1">Belongs to the FAH family.</text>
</comment>
<dbReference type="RefSeq" id="WP_195031586.1">
    <property type="nucleotide sequence ID" value="NZ_JADLRE010000002.1"/>
</dbReference>
<dbReference type="PANTHER" id="PTHR42796:SF4">
    <property type="entry name" value="FUMARYLACETOACETATE HYDROLASE DOMAIN-CONTAINING PROTEIN 2A"/>
    <property type="match status" value="1"/>
</dbReference>
<dbReference type="PANTHER" id="PTHR42796">
    <property type="entry name" value="FUMARYLACETOACETATE HYDROLASE DOMAIN-CONTAINING PROTEIN 2A-RELATED"/>
    <property type="match status" value="1"/>
</dbReference>
<evidence type="ECO:0000313" key="4">
    <source>
        <dbReference type="EMBL" id="MBF6224227.1"/>
    </source>
</evidence>
<dbReference type="GO" id="GO:0016787">
    <property type="term" value="F:hydrolase activity"/>
    <property type="evidence" value="ECO:0007669"/>
    <property type="project" value="UniProtKB-KW"/>
</dbReference>
<dbReference type="Proteomes" id="UP000807309">
    <property type="component" value="Unassembled WGS sequence"/>
</dbReference>
<keyword evidence="5" id="KW-1185">Reference proteome</keyword>
<dbReference type="Gene3D" id="3.90.850.10">
    <property type="entry name" value="Fumarylacetoacetase-like, C-terminal domain"/>
    <property type="match status" value="1"/>
</dbReference>
<name>A0ABS0C1I2_9NOCA</name>
<feature type="domain" description="Fumarylacetoacetase-like C-terminal" evidence="3">
    <location>
        <begin position="73"/>
        <end position="278"/>
    </location>
</feature>
<evidence type="ECO:0000256" key="1">
    <source>
        <dbReference type="ARBA" id="ARBA00010211"/>
    </source>
</evidence>
<evidence type="ECO:0000313" key="5">
    <source>
        <dbReference type="Proteomes" id="UP000807309"/>
    </source>
</evidence>
<dbReference type="SUPFAM" id="SSF56529">
    <property type="entry name" value="FAH"/>
    <property type="match status" value="1"/>
</dbReference>
<comment type="caution">
    <text evidence="4">The sequence shown here is derived from an EMBL/GenBank/DDBJ whole genome shotgun (WGS) entry which is preliminary data.</text>
</comment>
<proteinExistence type="inferred from homology"/>
<dbReference type="EMBL" id="JADLRE010000002">
    <property type="protein sequence ID" value="MBF6224227.1"/>
    <property type="molecule type" value="Genomic_DNA"/>
</dbReference>
<dbReference type="InterPro" id="IPR051121">
    <property type="entry name" value="FAH"/>
</dbReference>
<evidence type="ECO:0000259" key="3">
    <source>
        <dbReference type="Pfam" id="PF01557"/>
    </source>
</evidence>
<evidence type="ECO:0000256" key="2">
    <source>
        <dbReference type="ARBA" id="ARBA00022723"/>
    </source>
</evidence>
<accession>A0ABS0C1I2</accession>
<protein>
    <submittedName>
        <fullName evidence="4">Fumarylacetoacetate hydrolase family protein</fullName>
    </submittedName>
</protein>
<reference evidence="4 5" key="1">
    <citation type="submission" date="2020-10" db="EMBL/GenBank/DDBJ databases">
        <title>Identification of Nocardia species via Next-generation sequencing and recognition of intraspecies genetic diversity.</title>
        <authorList>
            <person name="Li P."/>
            <person name="Li P."/>
            <person name="Lu B."/>
        </authorList>
    </citation>
    <scope>NUCLEOTIDE SEQUENCE [LARGE SCALE GENOMIC DNA]</scope>
    <source>
        <strain evidence="4 5">N-11</strain>
    </source>
</reference>
<gene>
    <name evidence="4" type="ORF">IU470_03715</name>
</gene>
<organism evidence="4 5">
    <name type="scientific">Nocardia abscessus</name>
    <dbReference type="NCBI Taxonomy" id="120957"/>
    <lineage>
        <taxon>Bacteria</taxon>
        <taxon>Bacillati</taxon>
        <taxon>Actinomycetota</taxon>
        <taxon>Actinomycetes</taxon>
        <taxon>Mycobacteriales</taxon>
        <taxon>Nocardiaceae</taxon>
        <taxon>Nocardia</taxon>
    </lineage>
</organism>
<dbReference type="InterPro" id="IPR011234">
    <property type="entry name" value="Fumarylacetoacetase-like_C"/>
</dbReference>
<dbReference type="InterPro" id="IPR036663">
    <property type="entry name" value="Fumarylacetoacetase_C_sf"/>
</dbReference>
<keyword evidence="2" id="KW-0479">Metal-binding</keyword>
<keyword evidence="4" id="KW-0378">Hydrolase</keyword>